<sequence length="200" mass="20887">MRSRVLKSLVFTSALAAASLGVTACGTSGGNVSVLKSSTVAVAPGSTWAWAPGAQPGSGDKRIDNDIIQGRIKAAVEGALAGRGYRQVFDPSAANLLVQYHIGLQNRTETRVDTFGGPMGPAACGIRGCIGGFGWGMYGPPMDVDVRNINYVEGTVMLDLIDRASGQLAWRATSQKRLDQSDADQAGVNAIFADMVKTLP</sequence>
<evidence type="ECO:0000313" key="4">
    <source>
        <dbReference type="Proteomes" id="UP000530564"/>
    </source>
</evidence>
<dbReference type="AlphaFoldDB" id="A0A840A3R0"/>
<evidence type="ECO:0000259" key="2">
    <source>
        <dbReference type="Pfam" id="PF13590"/>
    </source>
</evidence>
<feature type="chain" id="PRO_5033041802" description="DUF4136 domain-containing protein" evidence="1">
    <location>
        <begin position="25"/>
        <end position="200"/>
    </location>
</feature>
<feature type="domain" description="DUF4136" evidence="2">
    <location>
        <begin position="44"/>
        <end position="199"/>
    </location>
</feature>
<dbReference type="InterPro" id="IPR025411">
    <property type="entry name" value="DUF4136"/>
</dbReference>
<dbReference type="Pfam" id="PF13590">
    <property type="entry name" value="DUF4136"/>
    <property type="match status" value="1"/>
</dbReference>
<dbReference type="Proteomes" id="UP000530564">
    <property type="component" value="Unassembled WGS sequence"/>
</dbReference>
<comment type="caution">
    <text evidence="3">The sequence shown here is derived from an EMBL/GenBank/DDBJ whole genome shotgun (WGS) entry which is preliminary data.</text>
</comment>
<accession>A0A840A3R0</accession>
<dbReference type="RefSeq" id="WP_183773922.1">
    <property type="nucleotide sequence ID" value="NZ_JACIDK010000004.1"/>
</dbReference>
<dbReference type="EMBL" id="JACIDK010000004">
    <property type="protein sequence ID" value="MBB3892150.1"/>
    <property type="molecule type" value="Genomic_DNA"/>
</dbReference>
<dbReference type="PROSITE" id="PS51257">
    <property type="entry name" value="PROKAR_LIPOPROTEIN"/>
    <property type="match status" value="1"/>
</dbReference>
<name>A0A840A3R0_9CAUL</name>
<evidence type="ECO:0000313" key="3">
    <source>
        <dbReference type="EMBL" id="MBB3892150.1"/>
    </source>
</evidence>
<feature type="signal peptide" evidence="1">
    <location>
        <begin position="1"/>
        <end position="24"/>
    </location>
</feature>
<organism evidence="3 4">
    <name type="scientific">Phenylobacterium haematophilum</name>
    <dbReference type="NCBI Taxonomy" id="98513"/>
    <lineage>
        <taxon>Bacteria</taxon>
        <taxon>Pseudomonadati</taxon>
        <taxon>Pseudomonadota</taxon>
        <taxon>Alphaproteobacteria</taxon>
        <taxon>Caulobacterales</taxon>
        <taxon>Caulobacteraceae</taxon>
        <taxon>Phenylobacterium</taxon>
    </lineage>
</organism>
<protein>
    <recommendedName>
        <fullName evidence="2">DUF4136 domain-containing protein</fullName>
    </recommendedName>
</protein>
<reference evidence="3 4" key="1">
    <citation type="submission" date="2020-08" db="EMBL/GenBank/DDBJ databases">
        <title>Genomic Encyclopedia of Type Strains, Phase IV (KMG-IV): sequencing the most valuable type-strain genomes for metagenomic binning, comparative biology and taxonomic classification.</title>
        <authorList>
            <person name="Goeker M."/>
        </authorList>
    </citation>
    <scope>NUCLEOTIDE SEQUENCE [LARGE SCALE GENOMIC DNA]</scope>
    <source>
        <strain evidence="3 4">DSM 21793</strain>
    </source>
</reference>
<proteinExistence type="predicted"/>
<keyword evidence="1" id="KW-0732">Signal</keyword>
<dbReference type="Gene3D" id="3.30.160.670">
    <property type="match status" value="1"/>
</dbReference>
<gene>
    <name evidence="3" type="ORF">GGQ61_002883</name>
</gene>
<keyword evidence="4" id="KW-1185">Reference proteome</keyword>
<evidence type="ECO:0000256" key="1">
    <source>
        <dbReference type="SAM" id="SignalP"/>
    </source>
</evidence>